<dbReference type="PANTHER" id="PTHR44196">
    <property type="entry name" value="DEHYDROGENASE/REDUCTASE SDR FAMILY MEMBER 7B"/>
    <property type="match status" value="1"/>
</dbReference>
<dbReference type="GO" id="GO:0016020">
    <property type="term" value="C:membrane"/>
    <property type="evidence" value="ECO:0007669"/>
    <property type="project" value="TreeGrafter"/>
</dbReference>
<dbReference type="PRINTS" id="PR00080">
    <property type="entry name" value="SDRFAMILY"/>
</dbReference>
<dbReference type="PANTHER" id="PTHR44196:SF2">
    <property type="entry name" value="SHORT-CHAIN DEHYDROGENASE-RELATED"/>
    <property type="match status" value="1"/>
</dbReference>
<gene>
    <name evidence="4" type="ORF">X907_2628</name>
</gene>
<dbReference type="Gene3D" id="3.40.50.720">
    <property type="entry name" value="NAD(P)-binding Rossmann-like Domain"/>
    <property type="match status" value="1"/>
</dbReference>
<comment type="similarity">
    <text evidence="1 3">Belongs to the short-chain dehydrogenases/reductases (SDR) family.</text>
</comment>
<keyword evidence="5" id="KW-1185">Reference proteome</keyword>
<evidence type="ECO:0000313" key="5">
    <source>
        <dbReference type="Proteomes" id="UP000286954"/>
    </source>
</evidence>
<dbReference type="OrthoDB" id="9808814at2"/>
<organism evidence="4 5">
    <name type="scientific">Glycocaulis alkaliphilus</name>
    <dbReference type="NCBI Taxonomy" id="1434191"/>
    <lineage>
        <taxon>Bacteria</taxon>
        <taxon>Pseudomonadati</taxon>
        <taxon>Pseudomonadota</taxon>
        <taxon>Alphaproteobacteria</taxon>
        <taxon>Maricaulales</taxon>
        <taxon>Maricaulaceae</taxon>
        <taxon>Glycocaulis</taxon>
    </lineage>
</organism>
<evidence type="ECO:0000313" key="4">
    <source>
        <dbReference type="EMBL" id="AZU05139.1"/>
    </source>
</evidence>
<dbReference type="Pfam" id="PF00106">
    <property type="entry name" value="adh_short"/>
    <property type="match status" value="1"/>
</dbReference>
<name>A0A3T0ECW4_9PROT</name>
<dbReference type="InterPro" id="IPR002347">
    <property type="entry name" value="SDR_fam"/>
</dbReference>
<dbReference type="RefSeq" id="WP_127568669.1">
    <property type="nucleotide sequence ID" value="NZ_BMFB01000001.1"/>
</dbReference>
<evidence type="ECO:0000256" key="2">
    <source>
        <dbReference type="ARBA" id="ARBA00023002"/>
    </source>
</evidence>
<reference evidence="4 5" key="1">
    <citation type="submission" date="2016-12" db="EMBL/GenBank/DDBJ databases">
        <title>The genome of dimorphic prosthecate Glycocaulis alkaliphilus 6b-8t, isolated from crude oil dictates its adaptability in petroleum environments.</title>
        <authorList>
            <person name="Wu X.-L."/>
            <person name="Geng S."/>
        </authorList>
    </citation>
    <scope>NUCLEOTIDE SEQUENCE [LARGE SCALE GENOMIC DNA]</scope>
    <source>
        <strain evidence="4 5">6B-8</strain>
    </source>
</reference>
<dbReference type="KEGG" id="gak:X907_2628"/>
<proteinExistence type="inferred from homology"/>
<protein>
    <submittedName>
        <fullName evidence="4">Short-chain dehydrogenase/reductase SDR</fullName>
    </submittedName>
</protein>
<dbReference type="AlphaFoldDB" id="A0A3T0ECW4"/>
<dbReference type="SUPFAM" id="SSF51735">
    <property type="entry name" value="NAD(P)-binding Rossmann-fold domains"/>
    <property type="match status" value="1"/>
</dbReference>
<dbReference type="EMBL" id="CP018911">
    <property type="protein sequence ID" value="AZU05139.1"/>
    <property type="molecule type" value="Genomic_DNA"/>
</dbReference>
<dbReference type="GO" id="GO:0016491">
    <property type="term" value="F:oxidoreductase activity"/>
    <property type="evidence" value="ECO:0007669"/>
    <property type="project" value="UniProtKB-KW"/>
</dbReference>
<evidence type="ECO:0000256" key="1">
    <source>
        <dbReference type="ARBA" id="ARBA00006484"/>
    </source>
</evidence>
<dbReference type="PRINTS" id="PR00081">
    <property type="entry name" value="GDHRDH"/>
</dbReference>
<dbReference type="InterPro" id="IPR036291">
    <property type="entry name" value="NAD(P)-bd_dom_sf"/>
</dbReference>
<accession>A0A3T0ECW4</accession>
<keyword evidence="2" id="KW-0560">Oxidoreductase</keyword>
<dbReference type="Proteomes" id="UP000286954">
    <property type="component" value="Chromosome"/>
</dbReference>
<sequence>MTRILITGGSSGIGLALTRRALARGWQVSWISLDPAEINAAQGALKVEFPEAEIDALCADLTEADAIGRIIQWVKKTEAPDILVNNAGIGFFGASAQLDPAREQAMIALNISALHAMTRAFIPLMEKKGGTIANIASNSAFQPVPFMAVYAATKAFVRHYSLALDRELKEAGSRVRVMTVCPAAVKDTPFKGAAGMDGLRTFDSFTSTTADEVARDVIRGLDGRKRFVVSGAKMRAVYVLTKLAPAGLVQAIVRREVERV</sequence>
<evidence type="ECO:0000256" key="3">
    <source>
        <dbReference type="RuleBase" id="RU000363"/>
    </source>
</evidence>